<keyword evidence="4" id="KW-1185">Reference proteome</keyword>
<dbReference type="InterPro" id="IPR052016">
    <property type="entry name" value="Bact_Sigma-Reg"/>
</dbReference>
<sequence length="415" mass="45426">MQSRSERMLGGLLQGSHLASLEDLPTLVAEHAALVGFSETMIYVVDLQQQSLLPLPGQYDASGRTLEPIRIDTTMAGWAFRNVDVARAWHTAASSATVFSAPSAEREPRRLWIPLLDGTERLGVLGITVPDLDETSQQWANQLASLVSLLMVSKRDTSDAYALLVRADRMTVPAEVLWNLMPSTTLANDRIVISAVLEPAYNVGGDAYDYALNGDVLHLSVFDAMGHDLAAGLTASTAMGASRSSRRQGKDLVTIGEVIDEAVAEQFDPPRFTTGVLATLDTRTGLLTWINRGHHPPLVLRRGRQVATLDSPSSPPMGIGLGLSAEPARYQLEPGDRLLFFTDGVTEARSPDGELFGLERFTDFIIRREADGLSAPETLRRLMQTILEHQEGRLQDDATVLLVEWATQRHRQLTP</sequence>
<dbReference type="GO" id="GO:0016791">
    <property type="term" value="F:phosphatase activity"/>
    <property type="evidence" value="ECO:0007669"/>
    <property type="project" value="TreeGrafter"/>
</dbReference>
<evidence type="ECO:0000313" key="4">
    <source>
        <dbReference type="Proteomes" id="UP000589036"/>
    </source>
</evidence>
<proteinExistence type="predicted"/>
<dbReference type="Pfam" id="PF07228">
    <property type="entry name" value="SpoIIE"/>
    <property type="match status" value="1"/>
</dbReference>
<gene>
    <name evidence="3" type="ORF">HDA32_005868</name>
</gene>
<reference evidence="3 4" key="1">
    <citation type="submission" date="2020-07" db="EMBL/GenBank/DDBJ databases">
        <title>Sequencing the genomes of 1000 actinobacteria strains.</title>
        <authorList>
            <person name="Klenk H.-P."/>
        </authorList>
    </citation>
    <scope>NUCLEOTIDE SEQUENCE [LARGE SCALE GENOMIC DNA]</scope>
    <source>
        <strain evidence="3 4">CXB654</strain>
    </source>
</reference>
<dbReference type="EMBL" id="JACCCC010000001">
    <property type="protein sequence ID" value="NYE50748.1"/>
    <property type="molecule type" value="Genomic_DNA"/>
</dbReference>
<accession>A0A852U3E7</accession>
<keyword evidence="1" id="KW-0378">Hydrolase</keyword>
<comment type="caution">
    <text evidence="3">The sequence shown here is derived from an EMBL/GenBank/DDBJ whole genome shotgun (WGS) entry which is preliminary data.</text>
</comment>
<dbReference type="Gene3D" id="3.60.40.10">
    <property type="entry name" value="PPM-type phosphatase domain"/>
    <property type="match status" value="1"/>
</dbReference>
<dbReference type="AlphaFoldDB" id="A0A852U3E7"/>
<dbReference type="PANTHER" id="PTHR43156">
    <property type="entry name" value="STAGE II SPORULATION PROTEIN E-RELATED"/>
    <property type="match status" value="1"/>
</dbReference>
<dbReference type="RefSeq" id="WP_218882644.1">
    <property type="nucleotide sequence ID" value="NZ_BAAAYY010000045.1"/>
</dbReference>
<dbReference type="InterPro" id="IPR036457">
    <property type="entry name" value="PPM-type-like_dom_sf"/>
</dbReference>
<feature type="domain" description="PPM-type phosphatase" evidence="2">
    <location>
        <begin position="188"/>
        <end position="405"/>
    </location>
</feature>
<organism evidence="3 4">
    <name type="scientific">Spinactinospora alkalitolerans</name>
    <dbReference type="NCBI Taxonomy" id="687207"/>
    <lineage>
        <taxon>Bacteria</taxon>
        <taxon>Bacillati</taxon>
        <taxon>Actinomycetota</taxon>
        <taxon>Actinomycetes</taxon>
        <taxon>Streptosporangiales</taxon>
        <taxon>Nocardiopsidaceae</taxon>
        <taxon>Spinactinospora</taxon>
    </lineage>
</organism>
<dbReference type="SMART" id="SM00331">
    <property type="entry name" value="PP2C_SIG"/>
    <property type="match status" value="1"/>
</dbReference>
<evidence type="ECO:0000256" key="1">
    <source>
        <dbReference type="ARBA" id="ARBA00022801"/>
    </source>
</evidence>
<dbReference type="InterPro" id="IPR001932">
    <property type="entry name" value="PPM-type_phosphatase-like_dom"/>
</dbReference>
<dbReference type="SUPFAM" id="SSF81606">
    <property type="entry name" value="PP2C-like"/>
    <property type="match status" value="1"/>
</dbReference>
<dbReference type="PANTHER" id="PTHR43156:SF2">
    <property type="entry name" value="STAGE II SPORULATION PROTEIN E"/>
    <property type="match status" value="1"/>
</dbReference>
<dbReference type="Proteomes" id="UP000589036">
    <property type="component" value="Unassembled WGS sequence"/>
</dbReference>
<evidence type="ECO:0000259" key="2">
    <source>
        <dbReference type="SMART" id="SM00331"/>
    </source>
</evidence>
<protein>
    <submittedName>
        <fullName evidence="3">Serine phosphatase RsbU (Regulator of sigma subunit)</fullName>
    </submittedName>
</protein>
<evidence type="ECO:0000313" key="3">
    <source>
        <dbReference type="EMBL" id="NYE50748.1"/>
    </source>
</evidence>
<name>A0A852U3E7_9ACTN</name>